<proteinExistence type="predicted"/>
<evidence type="ECO:0000313" key="1">
    <source>
        <dbReference type="EMBL" id="MCO6046568.1"/>
    </source>
</evidence>
<dbReference type="PANTHER" id="PTHR39186:SF1">
    <property type="entry name" value="DUF2071 DOMAIN-CONTAINING PROTEIN"/>
    <property type="match status" value="1"/>
</dbReference>
<comment type="caution">
    <text evidence="1">The sequence shown here is derived from an EMBL/GenBank/DDBJ whole genome shotgun (WGS) entry which is preliminary data.</text>
</comment>
<reference evidence="1" key="1">
    <citation type="submission" date="2022-06" db="EMBL/GenBank/DDBJ databases">
        <title>Aeoliella straminimaris, a novel planctomycete from sediments.</title>
        <authorList>
            <person name="Vitorino I.R."/>
            <person name="Lage O.M."/>
        </authorList>
    </citation>
    <scope>NUCLEOTIDE SEQUENCE</scope>
    <source>
        <strain evidence="1">ICT_H6.2</strain>
    </source>
</reference>
<dbReference type="AlphaFoldDB" id="A0A9X2FE86"/>
<accession>A0A9X2FE86</accession>
<dbReference type="Proteomes" id="UP001155241">
    <property type="component" value="Unassembled WGS sequence"/>
</dbReference>
<sequence length="245" mass="28010">MHLPDLTSVEHRPWPVPKLPWTWQQAWYDLLFAHWPIDAAELRGLIPAELEVDTHQGTAWIGVVPFTMRIKRRGLPGIPTASYFPELNVRTYVKLGDKTGVWFFSLDAASRLAVWGARQFFHLPYFHADMSVAADGDTIHYQSARRGPRPARFSAQYRPSVPVSLAQHGSLEHWLTERYCLFAQSKSGDYWCGEIHHEPWPLQEAEADIKENSMLEPLGLRVPQVDPVLHFAKSIDVALWPLARA</sequence>
<gene>
    <name evidence="1" type="ORF">NG895_21940</name>
</gene>
<dbReference type="InterPro" id="IPR018644">
    <property type="entry name" value="DUF2071"/>
</dbReference>
<name>A0A9X2FE86_9BACT</name>
<dbReference type="PANTHER" id="PTHR39186">
    <property type="entry name" value="DUF2071 FAMILY PROTEIN"/>
    <property type="match status" value="1"/>
</dbReference>
<protein>
    <submittedName>
        <fullName evidence="1">DUF2071 domain-containing protein</fullName>
    </submittedName>
</protein>
<dbReference type="RefSeq" id="WP_252854682.1">
    <property type="nucleotide sequence ID" value="NZ_JAMXLR010000076.1"/>
</dbReference>
<dbReference type="Gene3D" id="2.40.400.10">
    <property type="entry name" value="Acetoacetate decarboxylase-like"/>
    <property type="match status" value="1"/>
</dbReference>
<keyword evidence="2" id="KW-1185">Reference proteome</keyword>
<dbReference type="InterPro" id="IPR023375">
    <property type="entry name" value="ADC_dom_sf"/>
</dbReference>
<dbReference type="SUPFAM" id="SSF160104">
    <property type="entry name" value="Acetoacetate decarboxylase-like"/>
    <property type="match status" value="1"/>
</dbReference>
<organism evidence="1 2">
    <name type="scientific">Aeoliella straminimaris</name>
    <dbReference type="NCBI Taxonomy" id="2954799"/>
    <lineage>
        <taxon>Bacteria</taxon>
        <taxon>Pseudomonadati</taxon>
        <taxon>Planctomycetota</taxon>
        <taxon>Planctomycetia</taxon>
        <taxon>Pirellulales</taxon>
        <taxon>Lacipirellulaceae</taxon>
        <taxon>Aeoliella</taxon>
    </lineage>
</organism>
<dbReference type="Pfam" id="PF09844">
    <property type="entry name" value="DUF2071"/>
    <property type="match status" value="1"/>
</dbReference>
<dbReference type="EMBL" id="JAMXLR010000076">
    <property type="protein sequence ID" value="MCO6046568.1"/>
    <property type="molecule type" value="Genomic_DNA"/>
</dbReference>
<evidence type="ECO:0000313" key="2">
    <source>
        <dbReference type="Proteomes" id="UP001155241"/>
    </source>
</evidence>